<dbReference type="EMBL" id="CP134146">
    <property type="protein sequence ID" value="WNC69933.1"/>
    <property type="molecule type" value="Genomic_DNA"/>
</dbReference>
<reference evidence="3" key="1">
    <citation type="submission" date="2023-09" db="EMBL/GenBank/DDBJ databases">
        <authorList>
            <person name="Li S."/>
            <person name="Li X."/>
            <person name="Zhang C."/>
            <person name="Zhao Z."/>
        </authorList>
    </citation>
    <scope>NUCLEOTIDE SEQUENCE [LARGE SCALE GENOMIC DNA]</scope>
    <source>
        <strain evidence="3">SQ345</strain>
    </source>
</reference>
<protein>
    <recommendedName>
        <fullName evidence="4">Energy transducer TonB</fullName>
    </recommendedName>
</protein>
<dbReference type="Proteomes" id="UP001248581">
    <property type="component" value="Chromosome"/>
</dbReference>
<keyword evidence="3" id="KW-1185">Reference proteome</keyword>
<dbReference type="SUPFAM" id="SSF74653">
    <property type="entry name" value="TolA/TonB C-terminal domain"/>
    <property type="match status" value="1"/>
</dbReference>
<sequence length="127" mass="14606">MKFKIIIKVMVLLGLFSCQSTEPVYTSKIKEIESIKLFDYWIPKPPRGIQKAPNNVPATGVEWTYFVTIDSNGKAQNLELISSIPEGFMTQERLKKWNKMDYKPSPQNSNRTPVRLKMSVRIEGKKA</sequence>
<evidence type="ECO:0000256" key="1">
    <source>
        <dbReference type="SAM" id="SignalP"/>
    </source>
</evidence>
<evidence type="ECO:0008006" key="4">
    <source>
        <dbReference type="Google" id="ProtNLM"/>
    </source>
</evidence>
<organism evidence="2 3">
    <name type="scientific">Thalassotalea nanhaiensis</name>
    <dbReference type="NCBI Taxonomy" id="3065648"/>
    <lineage>
        <taxon>Bacteria</taxon>
        <taxon>Pseudomonadati</taxon>
        <taxon>Pseudomonadota</taxon>
        <taxon>Gammaproteobacteria</taxon>
        <taxon>Alteromonadales</taxon>
        <taxon>Colwelliaceae</taxon>
        <taxon>Thalassotalea</taxon>
    </lineage>
</organism>
<gene>
    <name evidence="2" type="ORF">RI845_07290</name>
</gene>
<name>A0ABY9TM56_9GAMM</name>
<evidence type="ECO:0000313" key="3">
    <source>
        <dbReference type="Proteomes" id="UP001248581"/>
    </source>
</evidence>
<proteinExistence type="predicted"/>
<keyword evidence="1" id="KW-0732">Signal</keyword>
<accession>A0ABY9TM56</accession>
<evidence type="ECO:0000313" key="2">
    <source>
        <dbReference type="EMBL" id="WNC69933.1"/>
    </source>
</evidence>
<feature type="chain" id="PRO_5045544865" description="Energy transducer TonB" evidence="1">
    <location>
        <begin position="21"/>
        <end position="127"/>
    </location>
</feature>
<feature type="signal peptide" evidence="1">
    <location>
        <begin position="1"/>
        <end position="20"/>
    </location>
</feature>
<dbReference type="RefSeq" id="WP_348389075.1">
    <property type="nucleotide sequence ID" value="NZ_CP134146.1"/>
</dbReference>